<dbReference type="GO" id="GO:0003677">
    <property type="term" value="F:DNA binding"/>
    <property type="evidence" value="ECO:0007669"/>
    <property type="project" value="InterPro"/>
</dbReference>
<dbReference type="AlphaFoldDB" id="A0A7S4ZS99"/>
<feature type="domain" description="HTH cro/C1-type" evidence="1">
    <location>
        <begin position="37"/>
        <end position="91"/>
    </location>
</feature>
<dbReference type="PROSITE" id="PS50943">
    <property type="entry name" value="HTH_CROC1"/>
    <property type="match status" value="1"/>
</dbReference>
<dbReference type="SUPFAM" id="SSF47413">
    <property type="entry name" value="lambda repressor-like DNA-binding domains"/>
    <property type="match status" value="1"/>
</dbReference>
<dbReference type="InterPro" id="IPR001387">
    <property type="entry name" value="Cro/C1-type_HTH"/>
</dbReference>
<dbReference type="Pfam" id="PF01381">
    <property type="entry name" value="HTH_3"/>
    <property type="match status" value="1"/>
</dbReference>
<dbReference type="CDD" id="cd00093">
    <property type="entry name" value="HTH_XRE"/>
    <property type="match status" value="1"/>
</dbReference>
<gene>
    <name evidence="2" type="ORF">pC5.7b_252</name>
    <name evidence="3" type="ORF">pC5.8a_9</name>
</gene>
<evidence type="ECO:0000259" key="1">
    <source>
        <dbReference type="PROSITE" id="PS50943"/>
    </source>
</evidence>
<reference evidence="2" key="1">
    <citation type="submission" date="2018-12" db="EMBL/GenBank/DDBJ databases">
        <title>Three Rhizobium rhizogenes strains isolated from the same crown gall tumor carry diverse plasmids.</title>
        <authorList>
            <person name="Pulawska J."/>
            <person name="Kuzmanovic N."/>
        </authorList>
    </citation>
    <scope>NUCLEOTIDE SEQUENCE</scope>
    <source>
        <strain evidence="2">C5.7</strain>
        <strain evidence="3">Colt5.8</strain>
        <plasmid evidence="2">pC5.7b</plasmid>
        <plasmid evidence="3">pColt5.8a</plasmid>
    </source>
</reference>
<dbReference type="InterPro" id="IPR010982">
    <property type="entry name" value="Lambda_DNA-bd_dom_sf"/>
</dbReference>
<dbReference type="EMBL" id="MK318968">
    <property type="protein sequence ID" value="QCL09119.1"/>
    <property type="molecule type" value="Genomic_DNA"/>
</dbReference>
<geneLocation type="plasmid" evidence="3">
    <name>pColt5.8a</name>
</geneLocation>
<dbReference type="RefSeq" id="WP_200985072.1">
    <property type="nucleotide sequence ID" value="NZ_MK318968.1"/>
</dbReference>
<evidence type="ECO:0000313" key="2">
    <source>
        <dbReference type="EMBL" id="QCL09119.1"/>
    </source>
</evidence>
<keyword evidence="2" id="KW-0614">Plasmid</keyword>
<dbReference type="Gene3D" id="1.10.260.40">
    <property type="entry name" value="lambda repressor-like DNA-binding domains"/>
    <property type="match status" value="1"/>
</dbReference>
<name>A0A7S4ZS99_RHIRH</name>
<dbReference type="EMBL" id="MK318971">
    <property type="protein sequence ID" value="QCL09501.1"/>
    <property type="molecule type" value="Genomic_DNA"/>
</dbReference>
<evidence type="ECO:0000313" key="3">
    <source>
        <dbReference type="EMBL" id="QCL09501.1"/>
    </source>
</evidence>
<dbReference type="SMART" id="SM00530">
    <property type="entry name" value="HTH_XRE"/>
    <property type="match status" value="1"/>
</dbReference>
<accession>A0A7S4ZS99</accession>
<sequence>MSKQRTTFTKIRRSKAAQQVQAGSKIHPVDFYVGQQIRIQRVHANLSQTELGKGVGLSYQQVQKYEVGTNRVSASMLWEIANVLNVPSATFFDGLPKSGAGNLAQIPPQANESLAFIATTEGRELVERLTVMEPLVRRRLLLLLNALVQA</sequence>
<protein>
    <submittedName>
        <fullName evidence="2">Helix-turn-helix domain protein</fullName>
    </submittedName>
</protein>
<geneLocation type="plasmid" evidence="2">
    <name>pC5.7b</name>
</geneLocation>
<proteinExistence type="predicted"/>
<organism evidence="2">
    <name type="scientific">Rhizobium rhizogenes</name>
    <name type="common">Agrobacterium rhizogenes</name>
    <dbReference type="NCBI Taxonomy" id="359"/>
    <lineage>
        <taxon>Bacteria</taxon>
        <taxon>Pseudomonadati</taxon>
        <taxon>Pseudomonadota</taxon>
        <taxon>Alphaproteobacteria</taxon>
        <taxon>Hyphomicrobiales</taxon>
        <taxon>Rhizobiaceae</taxon>
        <taxon>Rhizobium/Agrobacterium group</taxon>
        <taxon>Rhizobium</taxon>
    </lineage>
</organism>